<accession>A0A1I3CVR9</accession>
<dbReference type="PANTHER" id="PTHR43000">
    <property type="entry name" value="DTDP-D-GLUCOSE 4,6-DEHYDRATASE-RELATED"/>
    <property type="match status" value="1"/>
</dbReference>
<dbReference type="AlphaFoldDB" id="A0A1I3CVR9"/>
<evidence type="ECO:0000313" key="2">
    <source>
        <dbReference type="EMBL" id="SFH78359.1"/>
    </source>
</evidence>
<name>A0A1I3CVR9_9PSED</name>
<gene>
    <name evidence="2" type="ORF">SAMN05216206_0247</name>
</gene>
<evidence type="ECO:0000259" key="1">
    <source>
        <dbReference type="Pfam" id="PF16363"/>
    </source>
</evidence>
<dbReference type="InterPro" id="IPR016040">
    <property type="entry name" value="NAD(P)-bd_dom"/>
</dbReference>
<dbReference type="Pfam" id="PF16363">
    <property type="entry name" value="GDP_Man_Dehyd"/>
    <property type="match status" value="1"/>
</dbReference>
<proteinExistence type="predicted"/>
<dbReference type="Gene3D" id="3.40.50.720">
    <property type="entry name" value="NAD(P)-binding Rossmann-like Domain"/>
    <property type="match status" value="1"/>
</dbReference>
<organism evidence="2 3">
    <name type="scientific">Pseudomonas guineae</name>
    <dbReference type="NCBI Taxonomy" id="425504"/>
    <lineage>
        <taxon>Bacteria</taxon>
        <taxon>Pseudomonadati</taxon>
        <taxon>Pseudomonadota</taxon>
        <taxon>Gammaproteobacteria</taxon>
        <taxon>Pseudomonadales</taxon>
        <taxon>Pseudomonadaceae</taxon>
        <taxon>Pseudomonas</taxon>
    </lineage>
</organism>
<dbReference type="NCBIfam" id="TIGR02622">
    <property type="entry name" value="CDP_4_6_dhtase"/>
    <property type="match status" value="1"/>
</dbReference>
<protein>
    <submittedName>
        <fullName evidence="2">CDP-glucose 4,6-dehydratase</fullName>
    </submittedName>
</protein>
<dbReference type="Proteomes" id="UP000243606">
    <property type="component" value="Unassembled WGS sequence"/>
</dbReference>
<dbReference type="InterPro" id="IPR013445">
    <property type="entry name" value="CDP_4_6_deHydtase"/>
</dbReference>
<dbReference type="CDD" id="cd05252">
    <property type="entry name" value="CDP_GD_SDR_e"/>
    <property type="match status" value="1"/>
</dbReference>
<dbReference type="InterPro" id="IPR036291">
    <property type="entry name" value="NAD(P)-bd_dom_sf"/>
</dbReference>
<feature type="domain" description="NAD(P)-binding" evidence="1">
    <location>
        <begin position="31"/>
        <end position="340"/>
    </location>
</feature>
<dbReference type="STRING" id="425504.SAMN05216206_0247"/>
<evidence type="ECO:0000313" key="3">
    <source>
        <dbReference type="Proteomes" id="UP000243606"/>
    </source>
</evidence>
<sequence length="375" mass="41994">MAKRKSTLENVGINMNSTVTPAFWQGKKVFLTGHTGFKGSWLSLWLQSMGAEVKGFALTPPTTPALFDEAKVGQGMQSEIGDVRDLQAVTRSMTDFGPDILIHMAAQPLVRLSYREPVETYATNVMGSLHVLEAARQCPSLRAIVNVTTDKCYENREWEWGYREDEPMGGHDPYSNSKGCVELLTASYRNSFFNSTQGAALASARAGNVIGGGDWAEDRLIPDILRAFEQGQPVIIRNPQATRPWQHVLEPLSGYLLLAEHLYNHGQDFAQGWNFGPKEEDARPVDWILNHMVEAWGAGASWQLDEDPQPHEANFLKLDISKARSRLYWSPTWNLETTLARIVNWHRAWLGGEDMQARCLEEINAYMAAMPTSGK</sequence>
<keyword evidence="3" id="KW-1185">Reference proteome</keyword>
<dbReference type="Gene3D" id="3.90.25.10">
    <property type="entry name" value="UDP-galactose 4-epimerase, domain 1"/>
    <property type="match status" value="1"/>
</dbReference>
<reference evidence="3" key="1">
    <citation type="submission" date="2016-10" db="EMBL/GenBank/DDBJ databases">
        <authorList>
            <person name="Varghese N."/>
            <person name="Submissions S."/>
        </authorList>
    </citation>
    <scope>NUCLEOTIDE SEQUENCE [LARGE SCALE GENOMIC DNA]</scope>
    <source>
        <strain evidence="3">LMG 24016</strain>
    </source>
</reference>
<dbReference type="EMBL" id="FOQL01000001">
    <property type="protein sequence ID" value="SFH78359.1"/>
    <property type="molecule type" value="Genomic_DNA"/>
</dbReference>
<dbReference type="SUPFAM" id="SSF51735">
    <property type="entry name" value="NAD(P)-binding Rossmann-fold domains"/>
    <property type="match status" value="1"/>
</dbReference>